<gene>
    <name evidence="1" type="ORF">A6302_04115</name>
</gene>
<dbReference type="RefSeq" id="WP_069308276.1">
    <property type="nucleotide sequence ID" value="NZ_MCRJ01000156.1"/>
</dbReference>
<dbReference type="Proteomes" id="UP000094622">
    <property type="component" value="Unassembled WGS sequence"/>
</dbReference>
<evidence type="ECO:0000313" key="2">
    <source>
        <dbReference type="Proteomes" id="UP000094622"/>
    </source>
</evidence>
<dbReference type="Pfam" id="PF07386">
    <property type="entry name" value="DUF1499"/>
    <property type="match status" value="1"/>
</dbReference>
<evidence type="ECO:0008006" key="3">
    <source>
        <dbReference type="Google" id="ProtNLM"/>
    </source>
</evidence>
<evidence type="ECO:0000313" key="1">
    <source>
        <dbReference type="EMBL" id="ODN68586.1"/>
    </source>
</evidence>
<sequence length="178" mass="18789">MTILKVVAAVVIGLVLLAGAGFAALVAYGREAAWDRIGGPAPLVAYDFDAPVRTGSPNDVLACPDGACASGAPELASPRFAAGADAVFEAARRVLADEMGAEIIAEDRTARTLQAIVRSRLMRFPDDVTLKVTTGDDGRSLVWMYSASRIGRNDFGVNRARAEEITRRLESALSKIAP</sequence>
<dbReference type="AlphaFoldDB" id="A0A1E3GYG5"/>
<proteinExistence type="predicted"/>
<keyword evidence="2" id="KW-1185">Reference proteome</keyword>
<name>A0A1E3GYG5_9HYPH</name>
<dbReference type="EMBL" id="MCRJ01000156">
    <property type="protein sequence ID" value="ODN68586.1"/>
    <property type="molecule type" value="Genomic_DNA"/>
</dbReference>
<comment type="caution">
    <text evidence="1">The sequence shown here is derived from an EMBL/GenBank/DDBJ whole genome shotgun (WGS) entry which is preliminary data.</text>
</comment>
<accession>A0A1E3GYG5</accession>
<reference evidence="1 2" key="1">
    <citation type="submission" date="2016-07" db="EMBL/GenBank/DDBJ databases">
        <title>Draft Genome Sequence of Methylobrevis pamukkalensis PK2.</title>
        <authorList>
            <person name="Vasilenko O.V."/>
            <person name="Doronina N.V."/>
            <person name="Shmareva M.N."/>
            <person name="Tarlachkov S.V."/>
            <person name="Mustakhimov I."/>
            <person name="Trotsenko Y.A."/>
        </authorList>
    </citation>
    <scope>NUCLEOTIDE SEQUENCE [LARGE SCALE GENOMIC DNA]</scope>
    <source>
        <strain evidence="1 2">PK2</strain>
    </source>
</reference>
<dbReference type="InterPro" id="IPR010865">
    <property type="entry name" value="DUF1499"/>
</dbReference>
<organism evidence="1 2">
    <name type="scientific">Methylobrevis pamukkalensis</name>
    <dbReference type="NCBI Taxonomy" id="1439726"/>
    <lineage>
        <taxon>Bacteria</taxon>
        <taxon>Pseudomonadati</taxon>
        <taxon>Pseudomonadota</taxon>
        <taxon>Alphaproteobacteria</taxon>
        <taxon>Hyphomicrobiales</taxon>
        <taxon>Pleomorphomonadaceae</taxon>
        <taxon>Methylobrevis</taxon>
    </lineage>
</organism>
<protein>
    <recommendedName>
        <fullName evidence="3">DUF1499 domain-containing protein</fullName>
    </recommendedName>
</protein>